<dbReference type="Gramene" id="AET7Gv21315100.2">
    <property type="protein sequence ID" value="AET7Gv21315100.2"/>
    <property type="gene ID" value="AET7Gv21315100"/>
</dbReference>
<proteinExistence type="predicted"/>
<organism evidence="1 2">
    <name type="scientific">Aegilops tauschii subsp. strangulata</name>
    <name type="common">Goatgrass</name>
    <dbReference type="NCBI Taxonomy" id="200361"/>
    <lineage>
        <taxon>Eukaryota</taxon>
        <taxon>Viridiplantae</taxon>
        <taxon>Streptophyta</taxon>
        <taxon>Embryophyta</taxon>
        <taxon>Tracheophyta</taxon>
        <taxon>Spermatophyta</taxon>
        <taxon>Magnoliopsida</taxon>
        <taxon>Liliopsida</taxon>
        <taxon>Poales</taxon>
        <taxon>Poaceae</taxon>
        <taxon>BOP clade</taxon>
        <taxon>Pooideae</taxon>
        <taxon>Triticodae</taxon>
        <taxon>Triticeae</taxon>
        <taxon>Triticinae</taxon>
        <taxon>Aegilops</taxon>
    </lineage>
</organism>
<reference evidence="2" key="2">
    <citation type="journal article" date="2017" name="Nat. Plants">
        <title>The Aegilops tauschii genome reveals multiple impacts of transposons.</title>
        <authorList>
            <person name="Zhao G."/>
            <person name="Zou C."/>
            <person name="Li K."/>
            <person name="Wang K."/>
            <person name="Li T."/>
            <person name="Gao L."/>
            <person name="Zhang X."/>
            <person name="Wang H."/>
            <person name="Yang Z."/>
            <person name="Liu X."/>
            <person name="Jiang W."/>
            <person name="Mao L."/>
            <person name="Kong X."/>
            <person name="Jiao Y."/>
            <person name="Jia J."/>
        </authorList>
    </citation>
    <scope>NUCLEOTIDE SEQUENCE [LARGE SCALE GENOMIC DNA]</scope>
    <source>
        <strain evidence="2">cv. AL8/78</strain>
    </source>
</reference>
<keyword evidence="2" id="KW-1185">Reference proteome</keyword>
<evidence type="ECO:0000313" key="2">
    <source>
        <dbReference type="Proteomes" id="UP000015105"/>
    </source>
</evidence>
<name>A0A453TAV2_AEGTS</name>
<protein>
    <submittedName>
        <fullName evidence="1">Uncharacterized protein</fullName>
    </submittedName>
</protein>
<reference evidence="2" key="1">
    <citation type="journal article" date="2014" name="Science">
        <title>Ancient hybridizations among the ancestral genomes of bread wheat.</title>
        <authorList>
            <consortium name="International Wheat Genome Sequencing Consortium,"/>
            <person name="Marcussen T."/>
            <person name="Sandve S.R."/>
            <person name="Heier L."/>
            <person name="Spannagl M."/>
            <person name="Pfeifer M."/>
            <person name="Jakobsen K.S."/>
            <person name="Wulff B.B."/>
            <person name="Steuernagel B."/>
            <person name="Mayer K.F."/>
            <person name="Olsen O.A."/>
        </authorList>
    </citation>
    <scope>NUCLEOTIDE SEQUENCE [LARGE SCALE GENOMIC DNA]</scope>
    <source>
        <strain evidence="2">cv. AL8/78</strain>
    </source>
</reference>
<evidence type="ECO:0000313" key="1">
    <source>
        <dbReference type="EnsemblPlants" id="AET7Gv21315100.2"/>
    </source>
</evidence>
<reference evidence="1" key="3">
    <citation type="journal article" date="2017" name="Nature">
        <title>Genome sequence of the progenitor of the wheat D genome Aegilops tauschii.</title>
        <authorList>
            <person name="Luo M.C."/>
            <person name="Gu Y.Q."/>
            <person name="Puiu D."/>
            <person name="Wang H."/>
            <person name="Twardziok S.O."/>
            <person name="Deal K.R."/>
            <person name="Huo N."/>
            <person name="Zhu T."/>
            <person name="Wang L."/>
            <person name="Wang Y."/>
            <person name="McGuire P.E."/>
            <person name="Liu S."/>
            <person name="Long H."/>
            <person name="Ramasamy R.K."/>
            <person name="Rodriguez J.C."/>
            <person name="Van S.L."/>
            <person name="Yuan L."/>
            <person name="Wang Z."/>
            <person name="Xia Z."/>
            <person name="Xiao L."/>
            <person name="Anderson O.D."/>
            <person name="Ouyang S."/>
            <person name="Liang Y."/>
            <person name="Zimin A.V."/>
            <person name="Pertea G."/>
            <person name="Qi P."/>
            <person name="Bennetzen J.L."/>
            <person name="Dai X."/>
            <person name="Dawson M.W."/>
            <person name="Muller H.G."/>
            <person name="Kugler K."/>
            <person name="Rivarola-Duarte L."/>
            <person name="Spannagl M."/>
            <person name="Mayer K.F.X."/>
            <person name="Lu F.H."/>
            <person name="Bevan M.W."/>
            <person name="Leroy P."/>
            <person name="Li P."/>
            <person name="You F.M."/>
            <person name="Sun Q."/>
            <person name="Liu Z."/>
            <person name="Lyons E."/>
            <person name="Wicker T."/>
            <person name="Salzberg S.L."/>
            <person name="Devos K.M."/>
            <person name="Dvorak J."/>
        </authorList>
    </citation>
    <scope>NUCLEOTIDE SEQUENCE [LARGE SCALE GENOMIC DNA]</scope>
    <source>
        <strain evidence="1">cv. AL8/78</strain>
    </source>
</reference>
<reference evidence="1" key="5">
    <citation type="journal article" date="2021" name="G3 (Bethesda)">
        <title>Aegilops tauschii genome assembly Aet v5.0 features greater sequence contiguity and improved annotation.</title>
        <authorList>
            <person name="Wang L."/>
            <person name="Zhu T."/>
            <person name="Rodriguez J.C."/>
            <person name="Deal K.R."/>
            <person name="Dubcovsky J."/>
            <person name="McGuire P.E."/>
            <person name="Lux T."/>
            <person name="Spannagl M."/>
            <person name="Mayer K.F.X."/>
            <person name="Baldrich P."/>
            <person name="Meyers B.C."/>
            <person name="Huo N."/>
            <person name="Gu Y.Q."/>
            <person name="Zhou H."/>
            <person name="Devos K.M."/>
            <person name="Bennetzen J.L."/>
            <person name="Unver T."/>
            <person name="Budak H."/>
            <person name="Gulick P.J."/>
            <person name="Galiba G."/>
            <person name="Kalapos B."/>
            <person name="Nelson D.R."/>
            <person name="Li P."/>
            <person name="You F.M."/>
            <person name="Luo M.C."/>
            <person name="Dvorak J."/>
        </authorList>
    </citation>
    <scope>NUCLEOTIDE SEQUENCE [LARGE SCALE GENOMIC DNA]</scope>
    <source>
        <strain evidence="1">cv. AL8/78</strain>
    </source>
</reference>
<dbReference type="EnsemblPlants" id="AET7Gv21315100.2">
    <property type="protein sequence ID" value="AET7Gv21315100.2"/>
    <property type="gene ID" value="AET7Gv21315100"/>
</dbReference>
<dbReference type="AlphaFoldDB" id="A0A453TAV2"/>
<reference evidence="1" key="4">
    <citation type="submission" date="2019-03" db="UniProtKB">
        <authorList>
            <consortium name="EnsemblPlants"/>
        </authorList>
    </citation>
    <scope>IDENTIFICATION</scope>
</reference>
<accession>A0A453TAV2</accession>
<sequence>MRGRRIRQTCISTKKASIRVPKPMRWVMDLVSYRFSSYFCCQSMSYSVRRRLKRFPSPDPLQINWYMLLELLFAVG</sequence>
<dbReference type="Proteomes" id="UP000015105">
    <property type="component" value="Chromosome 7D"/>
</dbReference>